<name>A0A4S3M8Q5_9RHOB</name>
<evidence type="ECO:0000313" key="2">
    <source>
        <dbReference type="EMBL" id="THD73245.1"/>
    </source>
</evidence>
<dbReference type="EMBL" id="SSMD01000005">
    <property type="protein sequence ID" value="THD73245.1"/>
    <property type="molecule type" value="Genomic_DNA"/>
</dbReference>
<keyword evidence="1" id="KW-0732">Signal</keyword>
<feature type="signal peptide" evidence="1">
    <location>
        <begin position="1"/>
        <end position="21"/>
    </location>
</feature>
<sequence length="115" mass="12557">MKTVFYLISACMIAVSSAAWADSIVIEQRFVVPRDNIAAQFYAGNGSNRLEPKDSVILRLDTPVKKFTYVCVGAKWDWNKVETAAKALSNDIDTSDTLLPTLALSGAGYLGCHLQ</sequence>
<dbReference type="AlphaFoldDB" id="A0A4S3M8Q5"/>
<proteinExistence type="predicted"/>
<reference evidence="2 3" key="1">
    <citation type="submission" date="2019-04" db="EMBL/GenBank/DDBJ databases">
        <title>Draft genome sequence of Youngimonas vesicularis.</title>
        <authorList>
            <person name="Hameed A."/>
        </authorList>
    </citation>
    <scope>NUCLEOTIDE SEQUENCE [LARGE SCALE GENOMIC DNA]</scope>
    <source>
        <strain evidence="2 3">CC-AMW-E</strain>
    </source>
</reference>
<organism evidence="2 3">
    <name type="scientific">Thalassobius vesicularis</name>
    <dbReference type="NCBI Taxonomy" id="1294297"/>
    <lineage>
        <taxon>Bacteria</taxon>
        <taxon>Pseudomonadati</taxon>
        <taxon>Pseudomonadota</taxon>
        <taxon>Alphaproteobacteria</taxon>
        <taxon>Rhodobacterales</taxon>
        <taxon>Roseobacteraceae</taxon>
        <taxon>Thalassovita</taxon>
    </lineage>
</organism>
<comment type="caution">
    <text evidence="2">The sequence shown here is derived from an EMBL/GenBank/DDBJ whole genome shotgun (WGS) entry which is preliminary data.</text>
</comment>
<dbReference type="RefSeq" id="WP_136339374.1">
    <property type="nucleotide sequence ID" value="NZ_SSMD01000005.1"/>
</dbReference>
<evidence type="ECO:0000313" key="3">
    <source>
        <dbReference type="Proteomes" id="UP000306113"/>
    </source>
</evidence>
<evidence type="ECO:0000256" key="1">
    <source>
        <dbReference type="SAM" id="SignalP"/>
    </source>
</evidence>
<keyword evidence="3" id="KW-1185">Reference proteome</keyword>
<protein>
    <submittedName>
        <fullName evidence="2">Uncharacterized protein</fullName>
    </submittedName>
</protein>
<feature type="chain" id="PRO_5020340590" evidence="1">
    <location>
        <begin position="22"/>
        <end position="115"/>
    </location>
</feature>
<dbReference type="Proteomes" id="UP000306113">
    <property type="component" value="Unassembled WGS sequence"/>
</dbReference>
<accession>A0A4S3M8Q5</accession>
<gene>
    <name evidence="2" type="ORF">E7681_11115</name>
</gene>